<feature type="binding site" evidence="11">
    <location>
        <position position="103"/>
    </location>
    <ligand>
        <name>ATP</name>
        <dbReference type="ChEBI" id="CHEBI:30616"/>
    </ligand>
</feature>
<feature type="active site" description="Pros-phosphohistidine intermediate" evidence="11">
    <location>
        <position position="359"/>
    </location>
</feature>
<dbReference type="CDD" id="cd04412">
    <property type="entry name" value="NDPk7B"/>
    <property type="match status" value="1"/>
</dbReference>
<dbReference type="PIRSF" id="PIRSF036503">
    <property type="entry name" value="NDK7"/>
    <property type="match status" value="1"/>
</dbReference>
<dbReference type="PRINTS" id="PR01243">
    <property type="entry name" value="NUCDPKINASE"/>
</dbReference>
<evidence type="ECO:0000313" key="16">
    <source>
        <dbReference type="Proteomes" id="UP000825935"/>
    </source>
</evidence>
<evidence type="ECO:0000256" key="10">
    <source>
        <dbReference type="PIRSR" id="PIRSR036503-51"/>
    </source>
</evidence>
<dbReference type="SMART" id="SM00562">
    <property type="entry name" value="NDK"/>
    <property type="match status" value="2"/>
</dbReference>
<keyword evidence="13" id="KW-0418">Kinase</keyword>
<dbReference type="EMBL" id="CM035414">
    <property type="protein sequence ID" value="KAH7428449.1"/>
    <property type="molecule type" value="Genomic_DNA"/>
</dbReference>
<dbReference type="InterPro" id="IPR057579">
    <property type="entry name" value="DM10_NDK7"/>
</dbReference>
<feature type="binding site" evidence="11">
    <location>
        <position position="149"/>
    </location>
    <ligand>
        <name>ATP</name>
        <dbReference type="ChEBI" id="CHEBI:30616"/>
    </ligand>
</feature>
<evidence type="ECO:0000256" key="11">
    <source>
        <dbReference type="PROSITE-ProRule" id="PRU00706"/>
    </source>
</evidence>
<dbReference type="GO" id="GO:0004550">
    <property type="term" value="F:nucleoside diphosphate kinase activity"/>
    <property type="evidence" value="ECO:0007669"/>
    <property type="project" value="UniProtKB-EC"/>
</dbReference>
<evidence type="ECO:0000256" key="13">
    <source>
        <dbReference type="RuleBase" id="RU004013"/>
    </source>
</evidence>
<evidence type="ECO:0000256" key="3">
    <source>
        <dbReference type="ARBA" id="ARBA00004138"/>
    </source>
</evidence>
<feature type="binding site" evidence="11">
    <location>
        <position position="183"/>
    </location>
    <ligand>
        <name>ATP</name>
        <dbReference type="ChEBI" id="CHEBI:30616"/>
    </ligand>
</feature>
<comment type="subcellular location">
    <subcellularLocation>
        <location evidence="3">Cell projection</location>
        <location evidence="3">Cilium</location>
    </subcellularLocation>
    <subcellularLocation>
        <location evidence="4">Cytoplasm</location>
        <location evidence="4">Cytoskeleton</location>
    </subcellularLocation>
</comment>
<gene>
    <name evidence="15" type="ORF">KP509_09G002400</name>
</gene>
<evidence type="ECO:0000259" key="14">
    <source>
        <dbReference type="PROSITE" id="PS51336"/>
    </source>
</evidence>
<keyword evidence="6" id="KW-0378">Hydrolase</keyword>
<evidence type="ECO:0000256" key="9">
    <source>
        <dbReference type="PIRSR" id="PIRSR036503-50"/>
    </source>
</evidence>
<feature type="binding site" evidence="11">
    <location>
        <position position="207"/>
    </location>
    <ligand>
        <name>ATP</name>
        <dbReference type="ChEBI" id="CHEBI:30616"/>
    </ligand>
</feature>
<dbReference type="InterPro" id="IPR036850">
    <property type="entry name" value="NDK-like_dom_sf"/>
</dbReference>
<comment type="catalytic activity">
    <reaction evidence="1 13">
        <text>a 2'-deoxyribonucleoside 5'-diphosphate + ATP = a 2'-deoxyribonucleoside 5'-triphosphate + ADP</text>
        <dbReference type="Rhea" id="RHEA:44640"/>
        <dbReference type="ChEBI" id="CHEBI:30616"/>
        <dbReference type="ChEBI" id="CHEBI:61560"/>
        <dbReference type="ChEBI" id="CHEBI:73316"/>
        <dbReference type="ChEBI" id="CHEBI:456216"/>
        <dbReference type="EC" id="2.7.4.6"/>
    </reaction>
</comment>
<feature type="domain" description="DM10" evidence="14">
    <location>
        <begin position="7"/>
        <end position="95"/>
    </location>
</feature>
<keyword evidence="10 13" id="KW-0547">Nucleotide-binding</keyword>
<dbReference type="Proteomes" id="UP000825935">
    <property type="component" value="Chromosome 9"/>
</dbReference>
<reference evidence="15" key="1">
    <citation type="submission" date="2021-08" db="EMBL/GenBank/DDBJ databases">
        <title>WGS assembly of Ceratopteris richardii.</title>
        <authorList>
            <person name="Marchant D.B."/>
            <person name="Chen G."/>
            <person name="Jenkins J."/>
            <person name="Shu S."/>
            <person name="Leebens-Mack J."/>
            <person name="Grimwood J."/>
            <person name="Schmutz J."/>
            <person name="Soltis P."/>
            <person name="Soltis D."/>
            <person name="Chen Z.-H."/>
        </authorList>
    </citation>
    <scope>NUCLEOTIDE SEQUENCE</scope>
    <source>
        <strain evidence="15">Whitten #5841</strain>
        <tissue evidence="15">Leaf</tissue>
    </source>
</reference>
<dbReference type="SMART" id="SM00676">
    <property type="entry name" value="DM10"/>
    <property type="match status" value="1"/>
</dbReference>
<dbReference type="GO" id="GO:0005524">
    <property type="term" value="F:ATP binding"/>
    <property type="evidence" value="ECO:0007669"/>
    <property type="project" value="UniProtKB-KW"/>
</dbReference>
<comment type="similarity">
    <text evidence="11 12">Belongs to the NDK family.</text>
</comment>
<dbReference type="SUPFAM" id="SSF54919">
    <property type="entry name" value="Nucleoside diphosphate kinase, NDK"/>
    <property type="match status" value="2"/>
</dbReference>
<feature type="binding site" evidence="11">
    <location>
        <position position="177"/>
    </location>
    <ligand>
        <name>ATP</name>
        <dbReference type="ChEBI" id="CHEBI:30616"/>
    </ligand>
</feature>
<keyword evidence="5" id="KW-0963">Cytoplasm</keyword>
<dbReference type="GO" id="GO:0006228">
    <property type="term" value="P:UTP biosynthetic process"/>
    <property type="evidence" value="ECO:0007669"/>
    <property type="project" value="InterPro"/>
</dbReference>
<feature type="binding site" evidence="11">
    <location>
        <position position="197"/>
    </location>
    <ligand>
        <name>ATP</name>
        <dbReference type="ChEBI" id="CHEBI:30616"/>
    </ligand>
</feature>
<dbReference type="GO" id="GO:0016787">
    <property type="term" value="F:hydrolase activity"/>
    <property type="evidence" value="ECO:0007669"/>
    <property type="project" value="UniProtKB-KW"/>
</dbReference>
<dbReference type="PANTHER" id="PTHR43109:SF2">
    <property type="entry name" value="NUCLEOSIDE DIPHOSPHATE KINASE 7"/>
    <property type="match status" value="1"/>
</dbReference>
<dbReference type="Pfam" id="PF00334">
    <property type="entry name" value="NDK"/>
    <property type="match status" value="2"/>
</dbReference>
<comment type="catalytic activity">
    <reaction evidence="2">
        <text>a ribonucleoside 5'-diphosphate + ATP = a ribonucleoside 5'-triphosphate + ADP</text>
        <dbReference type="Rhea" id="RHEA:18113"/>
        <dbReference type="ChEBI" id="CHEBI:30616"/>
        <dbReference type="ChEBI" id="CHEBI:57930"/>
        <dbReference type="ChEBI" id="CHEBI:61557"/>
        <dbReference type="ChEBI" id="CHEBI:456216"/>
        <dbReference type="EC" id="2.7.4.6"/>
    </reaction>
</comment>
<keyword evidence="16" id="KW-1185">Reference proteome</keyword>
<dbReference type="Gene3D" id="3.30.70.141">
    <property type="entry name" value="Nucleoside diphosphate kinase-like domain"/>
    <property type="match status" value="2"/>
</dbReference>
<evidence type="ECO:0000256" key="8">
    <source>
        <dbReference type="ARBA" id="ARBA00023273"/>
    </source>
</evidence>
<dbReference type="InterPro" id="IPR037993">
    <property type="entry name" value="NDPk7B"/>
</dbReference>
<evidence type="ECO:0000256" key="12">
    <source>
        <dbReference type="RuleBase" id="RU004011"/>
    </source>
</evidence>
<dbReference type="PROSITE" id="PS51336">
    <property type="entry name" value="DM10"/>
    <property type="match status" value="1"/>
</dbReference>
<dbReference type="PROSITE" id="PS51374">
    <property type="entry name" value="NDPK_LIKE"/>
    <property type="match status" value="2"/>
</dbReference>
<dbReference type="GO" id="GO:0006183">
    <property type="term" value="P:GTP biosynthetic process"/>
    <property type="evidence" value="ECO:0007669"/>
    <property type="project" value="InterPro"/>
</dbReference>
<dbReference type="FunFam" id="3.30.70.141:FF:000010">
    <property type="entry name" value="Nucleoside diphosphate kinase 7"/>
    <property type="match status" value="1"/>
</dbReference>
<dbReference type="Pfam" id="PF25364">
    <property type="entry name" value="PH_NDK7_N"/>
    <property type="match status" value="1"/>
</dbReference>
<keyword evidence="10 13" id="KW-0067">ATP-binding</keyword>
<dbReference type="GO" id="GO:0006241">
    <property type="term" value="P:CTP biosynthetic process"/>
    <property type="evidence" value="ECO:0007669"/>
    <property type="project" value="InterPro"/>
</dbReference>
<comment type="caution">
    <text evidence="15">The sequence shown here is derived from an EMBL/GenBank/DDBJ whole genome shotgun (WGS) entry which is preliminary data.</text>
</comment>
<dbReference type="InterPro" id="IPR034907">
    <property type="entry name" value="NDK-like_dom"/>
</dbReference>
<dbReference type="AlphaFoldDB" id="A0A8T2U7D6"/>
<dbReference type="PROSITE" id="PS00469">
    <property type="entry name" value="NDPK"/>
    <property type="match status" value="1"/>
</dbReference>
<dbReference type="InterPro" id="IPR001564">
    <property type="entry name" value="Nucleoside_diP_kinase"/>
</dbReference>
<evidence type="ECO:0000256" key="1">
    <source>
        <dbReference type="ARBA" id="ARBA00000082"/>
    </source>
</evidence>
<evidence type="ECO:0000256" key="2">
    <source>
        <dbReference type="ARBA" id="ARBA00000937"/>
    </source>
</evidence>
<keyword evidence="7" id="KW-0206">Cytoskeleton</keyword>
<feature type="active site" description="Pros-phosphohistidine intermediate" evidence="9 11">
    <location>
        <position position="210"/>
    </location>
</feature>
<evidence type="ECO:0000256" key="7">
    <source>
        <dbReference type="ARBA" id="ARBA00023212"/>
    </source>
</evidence>
<organism evidence="15 16">
    <name type="scientific">Ceratopteris richardii</name>
    <name type="common">Triangle waterfern</name>
    <dbReference type="NCBI Taxonomy" id="49495"/>
    <lineage>
        <taxon>Eukaryota</taxon>
        <taxon>Viridiplantae</taxon>
        <taxon>Streptophyta</taxon>
        <taxon>Embryophyta</taxon>
        <taxon>Tracheophyta</taxon>
        <taxon>Polypodiopsida</taxon>
        <taxon>Polypodiidae</taxon>
        <taxon>Polypodiales</taxon>
        <taxon>Pteridineae</taxon>
        <taxon>Pteridaceae</taxon>
        <taxon>Parkerioideae</taxon>
        <taxon>Ceratopteris</taxon>
    </lineage>
</organism>
<dbReference type="FunFam" id="3.30.70.141:FF:000004">
    <property type="entry name" value="Nucleoside diphosphate kinase 7"/>
    <property type="match status" value="1"/>
</dbReference>
<dbReference type="GO" id="GO:0005879">
    <property type="term" value="C:axonemal microtubule"/>
    <property type="evidence" value="ECO:0007669"/>
    <property type="project" value="TreeGrafter"/>
</dbReference>
<dbReference type="InterPro" id="IPR023005">
    <property type="entry name" value="Nucleoside_diP_kinase_AS"/>
</dbReference>
<dbReference type="PANTHER" id="PTHR43109">
    <property type="entry name" value="NUCLEOSIDE DIPHOSPHATE KINASE 7"/>
    <property type="match status" value="1"/>
</dbReference>
<dbReference type="OrthoDB" id="2162449at2759"/>
<evidence type="ECO:0000256" key="6">
    <source>
        <dbReference type="ARBA" id="ARBA00022801"/>
    </source>
</evidence>
<evidence type="ECO:0000313" key="15">
    <source>
        <dbReference type="EMBL" id="KAH7428449.1"/>
    </source>
</evidence>
<sequence length="394" mass="45105">MDTRTGEGCRFAFNVRWLDPNTHLIWHYQLFYYTHDQSIEMFDIKNQRIFLKRVSHPEIHLEHLYLGASISLYSRQLIIESYGDEFSRKHLQGFQETTFALIKPDGIKNMGRIIDLIFSNGFLIKELRMCKLSVEDARNFYKIHSGKPFYEALTQFMASGLCVAMDLVAENAVRRWRTLLGPTNSQDARDRDPNSIRALFGTDSTQNACHGSDSLESAKQESDFFFRDRNFGSCARLENCTLCIIKPHLVFDGVAGQVIDLVLKKFDVTAMEMVTFSQPNAAEFYEIYKGVLPDFHAMVHELASGPFIAMEISNKDGQGNPVSSFREFCGPPDSQACRIVRPNTLRAKYGINKIKNGVHCTDLPEDGVLECKFIFKHSFNPFVDAMEYTNHNLR</sequence>
<proteinExistence type="inferred from homology"/>
<dbReference type="OMA" id="VCMCLEI"/>
<comment type="caution">
    <text evidence="11">Lacks conserved residue(s) required for the propagation of feature annotation.</text>
</comment>
<accession>A0A8T2U7D6</accession>
<protein>
    <recommendedName>
        <fullName evidence="13">Nucleoside diphosphate kinase</fullName>
        <ecNumber evidence="13">2.7.4.6</ecNumber>
    </recommendedName>
</protein>
<keyword evidence="8" id="KW-0966">Cell projection</keyword>
<dbReference type="InterPro" id="IPR011410">
    <property type="entry name" value="NDPK7"/>
</dbReference>
<evidence type="ECO:0000256" key="5">
    <source>
        <dbReference type="ARBA" id="ARBA00022490"/>
    </source>
</evidence>
<dbReference type="InterPro" id="IPR006602">
    <property type="entry name" value="DM10_dom"/>
</dbReference>
<evidence type="ECO:0000256" key="4">
    <source>
        <dbReference type="ARBA" id="ARBA00004245"/>
    </source>
</evidence>
<dbReference type="EC" id="2.7.4.6" evidence="13"/>
<keyword evidence="13" id="KW-0808">Transferase</keyword>
<name>A0A8T2U7D6_CERRI</name>